<feature type="compositionally biased region" description="Basic residues" evidence="3">
    <location>
        <begin position="329"/>
        <end position="339"/>
    </location>
</feature>
<dbReference type="PANTHER" id="PTHR32123:SF13">
    <property type="entry name" value="BICAUDAL D-RELATED PROTEIN HOMOLOG"/>
    <property type="match status" value="1"/>
</dbReference>
<feature type="region of interest" description="Disordered" evidence="3">
    <location>
        <begin position="299"/>
        <end position="339"/>
    </location>
</feature>
<feature type="coiled-coil region" evidence="2">
    <location>
        <begin position="155"/>
        <end position="210"/>
    </location>
</feature>
<gene>
    <name evidence="4" type="ORF">DSTB1V02_LOCUS9836</name>
</gene>
<evidence type="ECO:0000256" key="1">
    <source>
        <dbReference type="ARBA" id="ARBA00023054"/>
    </source>
</evidence>
<evidence type="ECO:0000256" key="3">
    <source>
        <dbReference type="SAM" id="MobiDB-lite"/>
    </source>
</evidence>
<dbReference type="OrthoDB" id="9451547at2759"/>
<reference evidence="4" key="1">
    <citation type="submission" date="2020-11" db="EMBL/GenBank/DDBJ databases">
        <authorList>
            <person name="Tran Van P."/>
        </authorList>
    </citation>
    <scope>NUCLEOTIDE SEQUENCE</scope>
</reference>
<dbReference type="Proteomes" id="UP000677054">
    <property type="component" value="Unassembled WGS sequence"/>
</dbReference>
<feature type="compositionally biased region" description="Polar residues" evidence="3">
    <location>
        <begin position="308"/>
        <end position="320"/>
    </location>
</feature>
<name>A0A7R9A9M2_9CRUS</name>
<dbReference type="PANTHER" id="PTHR32123">
    <property type="entry name" value="BICD FAMILY-LIKE CARGO ADAPTER"/>
    <property type="match status" value="1"/>
</dbReference>
<organism evidence="4">
    <name type="scientific">Darwinula stevensoni</name>
    <dbReference type="NCBI Taxonomy" id="69355"/>
    <lineage>
        <taxon>Eukaryota</taxon>
        <taxon>Metazoa</taxon>
        <taxon>Ecdysozoa</taxon>
        <taxon>Arthropoda</taxon>
        <taxon>Crustacea</taxon>
        <taxon>Oligostraca</taxon>
        <taxon>Ostracoda</taxon>
        <taxon>Podocopa</taxon>
        <taxon>Podocopida</taxon>
        <taxon>Darwinulocopina</taxon>
        <taxon>Darwinuloidea</taxon>
        <taxon>Darwinulidae</taxon>
        <taxon>Darwinula</taxon>
    </lineage>
</organism>
<keyword evidence="1 2" id="KW-0175">Coiled coil</keyword>
<accession>A0A7R9A9M2</accession>
<protein>
    <recommendedName>
        <fullName evidence="6">Bicaudal D-related protein 1</fullName>
    </recommendedName>
</protein>
<proteinExistence type="predicted"/>
<dbReference type="EMBL" id="LR902149">
    <property type="protein sequence ID" value="CAD7250052.1"/>
    <property type="molecule type" value="Genomic_DNA"/>
</dbReference>
<sequence length="339" mass="38862">MRRAEEEVAEVTARHAAILDRLREGDGKAENSLLNEIHLSFNRDSEKGDLKRRRCDDIEEELEVDEIVPDSSFSDLFGPLKEEVLEVCGQLRALVDHIRQQEKNSLTSLETLSSSSSTSSHSFTHFKVGMLMELVKELRGLILALLRGRGVRSDSLSLEAEVHHLREALEALQIDLQAKLHDIQRQESLVRSLQQQLEICRVKEEGLQEQIQVLQSDLEDTHLSKDQLIRKAWDVRDQAVARKNKAEIELAKARIESLQVNSQLLEAVQQKVELSQQLEQWQVDMQSLLDEQLKEKLRSQELARRKPSTPSVESNQSQGGSTRTARFLRLLRRRSRDDS</sequence>
<feature type="coiled-coil region" evidence="2">
    <location>
        <begin position="236"/>
        <end position="291"/>
    </location>
</feature>
<evidence type="ECO:0008006" key="6">
    <source>
        <dbReference type="Google" id="ProtNLM"/>
    </source>
</evidence>
<keyword evidence="5" id="KW-1185">Reference proteome</keyword>
<dbReference type="AlphaFoldDB" id="A0A7R9A9M2"/>
<evidence type="ECO:0000313" key="4">
    <source>
        <dbReference type="EMBL" id="CAD7250052.1"/>
    </source>
</evidence>
<evidence type="ECO:0000313" key="5">
    <source>
        <dbReference type="Proteomes" id="UP000677054"/>
    </source>
</evidence>
<dbReference type="EMBL" id="CAJPEV010002632">
    <property type="protein sequence ID" value="CAG0897556.1"/>
    <property type="molecule type" value="Genomic_DNA"/>
</dbReference>
<dbReference type="InterPro" id="IPR051149">
    <property type="entry name" value="Spindly/BICDR_Dynein_Adapter"/>
</dbReference>
<evidence type="ECO:0000256" key="2">
    <source>
        <dbReference type="SAM" id="Coils"/>
    </source>
</evidence>